<dbReference type="EMBL" id="CAJNOG010001770">
    <property type="protein sequence ID" value="CAF1469822.1"/>
    <property type="molecule type" value="Genomic_DNA"/>
</dbReference>
<dbReference type="AlphaFoldDB" id="A0A815QYZ7"/>
<dbReference type="Pfam" id="PF02350">
    <property type="entry name" value="Epimerase_2"/>
    <property type="match status" value="1"/>
</dbReference>
<dbReference type="Proteomes" id="UP000663845">
    <property type="component" value="Unassembled WGS sequence"/>
</dbReference>
<evidence type="ECO:0000256" key="3">
    <source>
        <dbReference type="ARBA" id="ARBA00038858"/>
    </source>
</evidence>
<feature type="domain" description="UDP-N-acetylglucosamine 2-epimerase" evidence="4">
    <location>
        <begin position="66"/>
        <end position="182"/>
    </location>
</feature>
<dbReference type="EC" id="5.1.3.14" evidence="3"/>
<protein>
    <recommendedName>
        <fullName evidence="3">UDP-N-acetylglucosamine 2-epimerase (non-hydrolyzing)</fullName>
        <ecNumber evidence="3">5.1.3.14</ecNumber>
    </recommendedName>
</protein>
<feature type="non-terminal residue" evidence="5">
    <location>
        <position position="182"/>
    </location>
</feature>
<proteinExistence type="inferred from homology"/>
<dbReference type="SUPFAM" id="SSF53756">
    <property type="entry name" value="UDP-Glycosyltransferase/glycogen phosphorylase"/>
    <property type="match status" value="1"/>
</dbReference>
<organism evidence="5 6">
    <name type="scientific">Adineta steineri</name>
    <dbReference type="NCBI Taxonomy" id="433720"/>
    <lineage>
        <taxon>Eukaryota</taxon>
        <taxon>Metazoa</taxon>
        <taxon>Spiralia</taxon>
        <taxon>Gnathifera</taxon>
        <taxon>Rotifera</taxon>
        <taxon>Eurotatoria</taxon>
        <taxon>Bdelloidea</taxon>
        <taxon>Adinetida</taxon>
        <taxon>Adinetidae</taxon>
        <taxon>Adineta</taxon>
    </lineage>
</organism>
<dbReference type="Gene3D" id="3.40.50.2000">
    <property type="entry name" value="Glycogen Phosphorylase B"/>
    <property type="match status" value="1"/>
</dbReference>
<dbReference type="InterPro" id="IPR029767">
    <property type="entry name" value="WecB-like"/>
</dbReference>
<dbReference type="GO" id="GO:0008761">
    <property type="term" value="F:UDP-N-acetylglucosamine 2-epimerase activity"/>
    <property type="evidence" value="ECO:0007669"/>
    <property type="project" value="UniProtKB-EC"/>
</dbReference>
<evidence type="ECO:0000313" key="6">
    <source>
        <dbReference type="Proteomes" id="UP000663845"/>
    </source>
</evidence>
<name>A0A815QYZ7_9BILA</name>
<evidence type="ECO:0000256" key="1">
    <source>
        <dbReference type="ARBA" id="ARBA00023235"/>
    </source>
</evidence>
<evidence type="ECO:0000259" key="4">
    <source>
        <dbReference type="Pfam" id="PF02350"/>
    </source>
</evidence>
<reference evidence="5" key="1">
    <citation type="submission" date="2021-02" db="EMBL/GenBank/DDBJ databases">
        <authorList>
            <person name="Nowell W R."/>
        </authorList>
    </citation>
    <scope>NUCLEOTIDE SEQUENCE</scope>
</reference>
<gene>
    <name evidence="5" type="ORF">JYZ213_LOCUS41740</name>
</gene>
<dbReference type="PANTHER" id="PTHR43174:SF2">
    <property type="entry name" value="UDP-N-ACETYLGLUCOSAMINE 2-EPIMERASE"/>
    <property type="match status" value="1"/>
</dbReference>
<evidence type="ECO:0000313" key="5">
    <source>
        <dbReference type="EMBL" id="CAF1469822.1"/>
    </source>
</evidence>
<comment type="similarity">
    <text evidence="2">Belongs to the UDP-N-acetylglucosamine 2-epimerase family.</text>
</comment>
<dbReference type="PANTHER" id="PTHR43174">
    <property type="entry name" value="UDP-N-ACETYLGLUCOSAMINE 2-EPIMERASE"/>
    <property type="match status" value="1"/>
</dbReference>
<dbReference type="InterPro" id="IPR003331">
    <property type="entry name" value="UDP_GlcNAc_Epimerase_2_dom"/>
</dbReference>
<keyword evidence="1" id="KW-0413">Isomerase</keyword>
<evidence type="ECO:0000256" key="2">
    <source>
        <dbReference type="ARBA" id="ARBA00038209"/>
    </source>
</evidence>
<accession>A0A815QYZ7</accession>
<sequence>MLLKNDNINISSWPNLFKSNYYKIKQVFDISINNKSLPKILIVLGTRPEGIKCAPLIAELKSDYYRSKFHIIVLSTGQHREILRQSLMAFKQTVDIDLDLMMNNQSIPDLFHRIFFQINEQINLIKPNLLIVQGDTTTALVSALVAAYNQIPVAHVEAGLRTFNLSNPFPEELNRKIIDSFA</sequence>
<comment type="caution">
    <text evidence="5">The sequence shown here is derived from an EMBL/GenBank/DDBJ whole genome shotgun (WGS) entry which is preliminary data.</text>
</comment>